<reference evidence="3" key="1">
    <citation type="journal article" date="2019" name="Int. J. Syst. Evol. Microbiol.">
        <title>The Global Catalogue of Microorganisms (GCM) 10K type strain sequencing project: providing services to taxonomists for standard genome sequencing and annotation.</title>
        <authorList>
            <consortium name="The Broad Institute Genomics Platform"/>
            <consortium name="The Broad Institute Genome Sequencing Center for Infectious Disease"/>
            <person name="Wu L."/>
            <person name="Ma J."/>
        </authorList>
    </citation>
    <scope>NUCLEOTIDE SEQUENCE [LARGE SCALE GENOMIC DNA]</scope>
    <source>
        <strain evidence="3">JCM 18298</strain>
    </source>
</reference>
<organism evidence="2 3">
    <name type="scientific">Nocardia callitridis</name>
    <dbReference type="NCBI Taxonomy" id="648753"/>
    <lineage>
        <taxon>Bacteria</taxon>
        <taxon>Bacillati</taxon>
        <taxon>Actinomycetota</taxon>
        <taxon>Actinomycetes</taxon>
        <taxon>Mycobacteriales</taxon>
        <taxon>Nocardiaceae</taxon>
        <taxon>Nocardia</taxon>
    </lineage>
</organism>
<dbReference type="EMBL" id="BAABJM010000005">
    <property type="protein sequence ID" value="GAA5062435.1"/>
    <property type="molecule type" value="Genomic_DNA"/>
</dbReference>
<comment type="caution">
    <text evidence="2">The sequence shown here is derived from an EMBL/GenBank/DDBJ whole genome shotgun (WGS) entry which is preliminary data.</text>
</comment>
<keyword evidence="3" id="KW-1185">Reference proteome</keyword>
<protein>
    <submittedName>
        <fullName evidence="2">DUF5302 domain-containing protein</fullName>
    </submittedName>
</protein>
<evidence type="ECO:0000256" key="1">
    <source>
        <dbReference type="SAM" id="MobiDB-lite"/>
    </source>
</evidence>
<evidence type="ECO:0000313" key="2">
    <source>
        <dbReference type="EMBL" id="GAA5062435.1"/>
    </source>
</evidence>
<proteinExistence type="predicted"/>
<name>A0ABP9KRJ0_9NOCA</name>
<evidence type="ECO:0000313" key="3">
    <source>
        <dbReference type="Proteomes" id="UP001500603"/>
    </source>
</evidence>
<dbReference type="Pfam" id="PF17227">
    <property type="entry name" value="DUF5302"/>
    <property type="match status" value="1"/>
</dbReference>
<dbReference type="InterPro" id="IPR035172">
    <property type="entry name" value="DUF5302"/>
</dbReference>
<feature type="region of interest" description="Disordered" evidence="1">
    <location>
        <begin position="1"/>
        <end position="63"/>
    </location>
</feature>
<gene>
    <name evidence="2" type="ORF">GCM10023318_46090</name>
</gene>
<sequence length="63" mass="7181">MTQPEGPETTEQGADEVKRKFREALERKKQQTTTARDHLDGRSKASGAHSSNTHKREFRRKSG</sequence>
<dbReference type="Proteomes" id="UP001500603">
    <property type="component" value="Unassembled WGS sequence"/>
</dbReference>
<accession>A0ABP9KRJ0</accession>
<feature type="compositionally biased region" description="Basic and acidic residues" evidence="1">
    <location>
        <begin position="15"/>
        <end position="43"/>
    </location>
</feature>
<feature type="compositionally biased region" description="Basic residues" evidence="1">
    <location>
        <begin position="52"/>
        <end position="63"/>
    </location>
</feature>
<dbReference type="RefSeq" id="WP_345497817.1">
    <property type="nucleotide sequence ID" value="NZ_BAABJM010000005.1"/>
</dbReference>